<dbReference type="CDD" id="cd06170">
    <property type="entry name" value="LuxR_C_like"/>
    <property type="match status" value="1"/>
</dbReference>
<organism evidence="8 9">
    <name type="scientific">Rurimicrobium arvi</name>
    <dbReference type="NCBI Taxonomy" id="2049916"/>
    <lineage>
        <taxon>Bacteria</taxon>
        <taxon>Pseudomonadati</taxon>
        <taxon>Bacteroidota</taxon>
        <taxon>Chitinophagia</taxon>
        <taxon>Chitinophagales</taxon>
        <taxon>Chitinophagaceae</taxon>
        <taxon>Rurimicrobium</taxon>
    </lineage>
</organism>
<evidence type="ECO:0000256" key="3">
    <source>
        <dbReference type="ARBA" id="ARBA00023125"/>
    </source>
</evidence>
<dbReference type="InterPro" id="IPR016032">
    <property type="entry name" value="Sig_transdc_resp-reg_C-effctor"/>
</dbReference>
<dbReference type="PROSITE" id="PS50043">
    <property type="entry name" value="HTH_LUXR_2"/>
    <property type="match status" value="1"/>
</dbReference>
<name>A0ABP8MPB9_9BACT</name>
<dbReference type="PANTHER" id="PTHR43214:SF41">
    <property type="entry name" value="NITRATE_NITRITE RESPONSE REGULATOR PROTEIN NARP"/>
    <property type="match status" value="1"/>
</dbReference>
<gene>
    <name evidence="8" type="ORF">GCM10023092_15140</name>
</gene>
<keyword evidence="2" id="KW-0805">Transcription regulation</keyword>
<dbReference type="SUPFAM" id="SSF46894">
    <property type="entry name" value="C-terminal effector domain of the bipartite response regulators"/>
    <property type="match status" value="1"/>
</dbReference>
<dbReference type="EMBL" id="BAABEZ010000022">
    <property type="protein sequence ID" value="GAA4453956.1"/>
    <property type="molecule type" value="Genomic_DNA"/>
</dbReference>
<feature type="modified residue" description="4-aspartylphosphate" evidence="5">
    <location>
        <position position="57"/>
    </location>
</feature>
<comment type="caution">
    <text evidence="8">The sequence shown here is derived from an EMBL/GenBank/DDBJ whole genome shotgun (WGS) entry which is preliminary data.</text>
</comment>
<dbReference type="InterPro" id="IPR001789">
    <property type="entry name" value="Sig_transdc_resp-reg_receiver"/>
</dbReference>
<sequence>MIRIAIVDDHKLFRKGMINLIELVSPDFTIVFEADNGLELMRSIAQCTELPHIILMDVNMPEMDGFATVQWLTEQYPDIRILVVSMLQSEESIIRMLRLGVKGYLGKDVEPSELATAIKAVYEKGYYYTDTVTGQLIHAIKTDSMRPGGRSHTLHQLNERELAFVRLACTELTYQEIADKMFLSPKTIDGYRKALFEKLQVKTRVALALWAVRNGVCQL</sequence>
<dbReference type="PROSITE" id="PS50110">
    <property type="entry name" value="RESPONSE_REGULATORY"/>
    <property type="match status" value="1"/>
</dbReference>
<evidence type="ECO:0000313" key="8">
    <source>
        <dbReference type="EMBL" id="GAA4453956.1"/>
    </source>
</evidence>
<proteinExistence type="predicted"/>
<dbReference type="SMART" id="SM00448">
    <property type="entry name" value="REC"/>
    <property type="match status" value="1"/>
</dbReference>
<dbReference type="Pfam" id="PF00072">
    <property type="entry name" value="Response_reg"/>
    <property type="match status" value="1"/>
</dbReference>
<dbReference type="Gene3D" id="3.40.50.2300">
    <property type="match status" value="1"/>
</dbReference>
<evidence type="ECO:0000256" key="5">
    <source>
        <dbReference type="PROSITE-ProRule" id="PRU00169"/>
    </source>
</evidence>
<protein>
    <submittedName>
        <fullName evidence="8">Response regulator transcription factor</fullName>
    </submittedName>
</protein>
<dbReference type="InterPro" id="IPR039420">
    <property type="entry name" value="WalR-like"/>
</dbReference>
<keyword evidence="4" id="KW-0804">Transcription</keyword>
<keyword evidence="1 5" id="KW-0597">Phosphoprotein</keyword>
<feature type="domain" description="Response regulatory" evidence="7">
    <location>
        <begin position="3"/>
        <end position="122"/>
    </location>
</feature>
<accession>A0ABP8MPB9</accession>
<dbReference type="InterPro" id="IPR011006">
    <property type="entry name" value="CheY-like_superfamily"/>
</dbReference>
<dbReference type="Pfam" id="PF00196">
    <property type="entry name" value="GerE"/>
    <property type="match status" value="1"/>
</dbReference>
<evidence type="ECO:0000259" key="6">
    <source>
        <dbReference type="PROSITE" id="PS50043"/>
    </source>
</evidence>
<evidence type="ECO:0000259" key="7">
    <source>
        <dbReference type="PROSITE" id="PS50110"/>
    </source>
</evidence>
<evidence type="ECO:0000256" key="4">
    <source>
        <dbReference type="ARBA" id="ARBA00023163"/>
    </source>
</evidence>
<dbReference type="RefSeq" id="WP_344824848.1">
    <property type="nucleotide sequence ID" value="NZ_BAABEZ010000022.1"/>
</dbReference>
<reference evidence="9" key="1">
    <citation type="journal article" date="2019" name="Int. J. Syst. Evol. Microbiol.">
        <title>The Global Catalogue of Microorganisms (GCM) 10K type strain sequencing project: providing services to taxonomists for standard genome sequencing and annotation.</title>
        <authorList>
            <consortium name="The Broad Institute Genomics Platform"/>
            <consortium name="The Broad Institute Genome Sequencing Center for Infectious Disease"/>
            <person name="Wu L."/>
            <person name="Ma J."/>
        </authorList>
    </citation>
    <scope>NUCLEOTIDE SEQUENCE [LARGE SCALE GENOMIC DNA]</scope>
    <source>
        <strain evidence="9">JCM 31921</strain>
    </source>
</reference>
<dbReference type="CDD" id="cd17535">
    <property type="entry name" value="REC_NarL-like"/>
    <property type="match status" value="1"/>
</dbReference>
<dbReference type="SMART" id="SM00421">
    <property type="entry name" value="HTH_LUXR"/>
    <property type="match status" value="1"/>
</dbReference>
<evidence type="ECO:0000256" key="1">
    <source>
        <dbReference type="ARBA" id="ARBA00022553"/>
    </source>
</evidence>
<dbReference type="InterPro" id="IPR058245">
    <property type="entry name" value="NreC/VraR/RcsB-like_REC"/>
</dbReference>
<dbReference type="SUPFAM" id="SSF52172">
    <property type="entry name" value="CheY-like"/>
    <property type="match status" value="1"/>
</dbReference>
<keyword evidence="9" id="KW-1185">Reference proteome</keyword>
<dbReference type="InterPro" id="IPR000792">
    <property type="entry name" value="Tscrpt_reg_LuxR_C"/>
</dbReference>
<dbReference type="PANTHER" id="PTHR43214">
    <property type="entry name" value="TWO-COMPONENT RESPONSE REGULATOR"/>
    <property type="match status" value="1"/>
</dbReference>
<feature type="domain" description="HTH luxR-type" evidence="6">
    <location>
        <begin position="150"/>
        <end position="215"/>
    </location>
</feature>
<dbReference type="Proteomes" id="UP001501410">
    <property type="component" value="Unassembled WGS sequence"/>
</dbReference>
<evidence type="ECO:0000313" key="9">
    <source>
        <dbReference type="Proteomes" id="UP001501410"/>
    </source>
</evidence>
<evidence type="ECO:0000256" key="2">
    <source>
        <dbReference type="ARBA" id="ARBA00023015"/>
    </source>
</evidence>
<keyword evidence="3" id="KW-0238">DNA-binding</keyword>